<evidence type="ECO:0000256" key="1">
    <source>
        <dbReference type="SAM" id="MobiDB-lite"/>
    </source>
</evidence>
<dbReference type="EMBL" id="CAJVPS010003295">
    <property type="protein sequence ID" value="CAG8586106.1"/>
    <property type="molecule type" value="Genomic_DNA"/>
</dbReference>
<gene>
    <name evidence="2" type="ORF">ALEPTO_LOCUS7491</name>
</gene>
<keyword evidence="3" id="KW-1185">Reference proteome</keyword>
<name>A0A9N9C1S8_9GLOM</name>
<accession>A0A9N9C1S8</accession>
<evidence type="ECO:0000313" key="2">
    <source>
        <dbReference type="EMBL" id="CAG8586106.1"/>
    </source>
</evidence>
<feature type="region of interest" description="Disordered" evidence="1">
    <location>
        <begin position="1"/>
        <end position="31"/>
    </location>
</feature>
<feature type="region of interest" description="Disordered" evidence="1">
    <location>
        <begin position="67"/>
        <end position="101"/>
    </location>
</feature>
<sequence>MYEESEHSWSEVSDNKSDWEEQEINTTKRNQDTVIDVEERLTELEAKENEEDIDNLECLNEIAYREWEQEQDIDSNSMENSDDEIQVNIEEVEGSSRSEIP</sequence>
<protein>
    <submittedName>
        <fullName evidence="2">1637_t:CDS:1</fullName>
    </submittedName>
</protein>
<comment type="caution">
    <text evidence="2">The sequence shown here is derived from an EMBL/GenBank/DDBJ whole genome shotgun (WGS) entry which is preliminary data.</text>
</comment>
<evidence type="ECO:0000313" key="3">
    <source>
        <dbReference type="Proteomes" id="UP000789508"/>
    </source>
</evidence>
<dbReference type="AlphaFoldDB" id="A0A9N9C1S8"/>
<feature type="compositionally biased region" description="Basic and acidic residues" evidence="1">
    <location>
        <begin position="1"/>
        <end position="19"/>
    </location>
</feature>
<proteinExistence type="predicted"/>
<reference evidence="2" key="1">
    <citation type="submission" date="2021-06" db="EMBL/GenBank/DDBJ databases">
        <authorList>
            <person name="Kallberg Y."/>
            <person name="Tangrot J."/>
            <person name="Rosling A."/>
        </authorList>
    </citation>
    <scope>NUCLEOTIDE SEQUENCE</scope>
    <source>
        <strain evidence="2">FL130A</strain>
    </source>
</reference>
<feature type="compositionally biased region" description="Acidic residues" evidence="1">
    <location>
        <begin position="80"/>
        <end position="93"/>
    </location>
</feature>
<organism evidence="2 3">
    <name type="scientific">Ambispora leptoticha</name>
    <dbReference type="NCBI Taxonomy" id="144679"/>
    <lineage>
        <taxon>Eukaryota</taxon>
        <taxon>Fungi</taxon>
        <taxon>Fungi incertae sedis</taxon>
        <taxon>Mucoromycota</taxon>
        <taxon>Glomeromycotina</taxon>
        <taxon>Glomeromycetes</taxon>
        <taxon>Archaeosporales</taxon>
        <taxon>Ambisporaceae</taxon>
        <taxon>Ambispora</taxon>
    </lineage>
</organism>
<dbReference type="Proteomes" id="UP000789508">
    <property type="component" value="Unassembled WGS sequence"/>
</dbReference>